<dbReference type="AlphaFoldDB" id="A0A087TPT5"/>
<evidence type="ECO:0000313" key="15">
    <source>
        <dbReference type="EMBL" id="KFM67124.1"/>
    </source>
</evidence>
<dbReference type="CDD" id="cd00844">
    <property type="entry name" value="MPP_Dbr1_N"/>
    <property type="match status" value="1"/>
</dbReference>
<comment type="cofactor">
    <cofactor evidence="1">
        <name>Mn(2+)</name>
        <dbReference type="ChEBI" id="CHEBI:29035"/>
    </cofactor>
</comment>
<dbReference type="PANTHER" id="PTHR12849">
    <property type="entry name" value="RNA LARIAT DEBRANCHING ENZYME"/>
    <property type="match status" value="1"/>
</dbReference>
<keyword evidence="7" id="KW-0479">Metal-binding</keyword>
<evidence type="ECO:0000313" key="16">
    <source>
        <dbReference type="Proteomes" id="UP000054359"/>
    </source>
</evidence>
<comment type="subcellular location">
    <subcellularLocation>
        <location evidence="4">Nucleus</location>
    </subcellularLocation>
</comment>
<dbReference type="InterPro" id="IPR004843">
    <property type="entry name" value="Calcineurin-like_PHP"/>
</dbReference>
<comment type="cofactor">
    <cofactor evidence="3">
        <name>Fe(2+)</name>
        <dbReference type="ChEBI" id="CHEBI:29033"/>
    </cofactor>
</comment>
<protein>
    <submittedName>
        <fullName evidence="15">Lariat debranching enzyme</fullName>
    </submittedName>
</protein>
<name>A0A087TPT5_STEMI</name>
<evidence type="ECO:0000256" key="2">
    <source>
        <dbReference type="ARBA" id="ARBA00001947"/>
    </source>
</evidence>
<evidence type="ECO:0000256" key="13">
    <source>
        <dbReference type="ARBA" id="ARBA00058627"/>
    </source>
</evidence>
<comment type="function">
    <text evidence="13">Cleaves the 2'-5' phosphodiester linkage at the branch point of lariat intron pre-mRNAs after splicing and converts them into linear molecules that are subsequently degraded. It thereby facilitates ribonucleotide turnover.</text>
</comment>
<sequence length="518" mass="58948">MKVAVEGCAHGELDKIYEAVKFLEKENNMKIDLLIICGDFQAVRNPADLHCMAVPPKYRKLNTFYKYYSGAKIAPVLTIFIGGNHEASNYLSELSYGGWVCPNIFYMGYANVINVGGIRIAGLSGIYKGRDYLRGHFECPPYDESSKKSVYHVRNIDVFRLKQIKSPIDICISHDWPRTVYNYGNKEDILRWKPFFRKEMENNKLGSQPAEELLYKLKPAYWFSAHLHCKFAAVIPHQNSEGNTYTKFLALDKCLPRRNYLQVLEIGSKSEAVDIKYDPEWLHILQTTDHLLNTSKKCVYMPGPGGKEKWDYTPSKEDIQKIAELFKGDFKVPNNFSITAPTYHNSQTSNDFTVKNYINPQTTSFCNILNITDPFAVVCNNDGESLNISGLSSTGLDFSCSTVSSSNPDEISLSDIEDTTEVLSPKNDDLDVSDSTDFFIDTVGSNVSPNVQKFLKTQLCSTPIPKFNIDSDFHFPEIKEENIPNNNEKRKSDEEEQPVRIFKRRNWSLYKSEEDGSA</sequence>
<dbReference type="Pfam" id="PF00149">
    <property type="entry name" value="Metallophos"/>
    <property type="match status" value="1"/>
</dbReference>
<dbReference type="EMBL" id="KK116224">
    <property type="protein sequence ID" value="KFM67124.1"/>
    <property type="molecule type" value="Genomic_DNA"/>
</dbReference>
<keyword evidence="11" id="KW-0464">Manganese</keyword>
<dbReference type="GO" id="GO:0046872">
    <property type="term" value="F:metal ion binding"/>
    <property type="evidence" value="ECO:0007669"/>
    <property type="project" value="UniProtKB-KW"/>
</dbReference>
<dbReference type="PANTHER" id="PTHR12849:SF0">
    <property type="entry name" value="LARIAT DEBRANCHING ENZYME"/>
    <property type="match status" value="1"/>
</dbReference>
<proteinExistence type="inferred from homology"/>
<evidence type="ECO:0000256" key="8">
    <source>
        <dbReference type="ARBA" id="ARBA00022801"/>
    </source>
</evidence>
<dbReference type="InterPro" id="IPR007708">
    <property type="entry name" value="DBR1_C"/>
</dbReference>
<evidence type="ECO:0000259" key="14">
    <source>
        <dbReference type="SMART" id="SM01124"/>
    </source>
</evidence>
<dbReference type="OMA" id="GIDDPLC"/>
<comment type="similarity">
    <text evidence="5">Belongs to the lariat debranching enzyme family.</text>
</comment>
<dbReference type="Pfam" id="PF05011">
    <property type="entry name" value="DBR1"/>
    <property type="match status" value="1"/>
</dbReference>
<keyword evidence="8" id="KW-0378">Hydrolase</keyword>
<dbReference type="Gene3D" id="3.60.21.10">
    <property type="match status" value="1"/>
</dbReference>
<evidence type="ECO:0000256" key="12">
    <source>
        <dbReference type="ARBA" id="ARBA00023242"/>
    </source>
</evidence>
<dbReference type="InterPro" id="IPR041816">
    <property type="entry name" value="Dbr1_N"/>
</dbReference>
<keyword evidence="12" id="KW-0539">Nucleus</keyword>
<evidence type="ECO:0000256" key="11">
    <source>
        <dbReference type="ARBA" id="ARBA00023211"/>
    </source>
</evidence>
<dbReference type="InterPro" id="IPR029052">
    <property type="entry name" value="Metallo-depent_PP-like"/>
</dbReference>
<dbReference type="Proteomes" id="UP000054359">
    <property type="component" value="Unassembled WGS sequence"/>
</dbReference>
<evidence type="ECO:0000256" key="7">
    <source>
        <dbReference type="ARBA" id="ARBA00022723"/>
    </source>
</evidence>
<accession>A0A087TPT5</accession>
<evidence type="ECO:0000256" key="9">
    <source>
        <dbReference type="ARBA" id="ARBA00022833"/>
    </source>
</evidence>
<evidence type="ECO:0000256" key="3">
    <source>
        <dbReference type="ARBA" id="ARBA00001954"/>
    </source>
</evidence>
<dbReference type="SMART" id="SM01124">
    <property type="entry name" value="DBR1"/>
    <property type="match status" value="1"/>
</dbReference>
<evidence type="ECO:0000256" key="10">
    <source>
        <dbReference type="ARBA" id="ARBA00023004"/>
    </source>
</evidence>
<keyword evidence="16" id="KW-1185">Reference proteome</keyword>
<keyword evidence="6" id="KW-0507">mRNA processing</keyword>
<dbReference type="SUPFAM" id="SSF56300">
    <property type="entry name" value="Metallo-dependent phosphatases"/>
    <property type="match status" value="1"/>
</dbReference>
<keyword evidence="9" id="KW-0862">Zinc</keyword>
<dbReference type="FunFam" id="3.60.21.10:FF:000035">
    <property type="entry name" value="Lariat debranching enzyme"/>
    <property type="match status" value="1"/>
</dbReference>
<dbReference type="STRING" id="407821.A0A087TPT5"/>
<dbReference type="GO" id="GO:0008419">
    <property type="term" value="F:RNA lariat debranching enzyme activity"/>
    <property type="evidence" value="ECO:0007669"/>
    <property type="project" value="UniProtKB-ARBA"/>
</dbReference>
<feature type="non-terminal residue" evidence="15">
    <location>
        <position position="518"/>
    </location>
</feature>
<keyword evidence="10" id="KW-0408">Iron</keyword>
<dbReference type="OrthoDB" id="407609at2759"/>
<comment type="cofactor">
    <cofactor evidence="2">
        <name>Zn(2+)</name>
        <dbReference type="ChEBI" id="CHEBI:29105"/>
    </cofactor>
</comment>
<evidence type="ECO:0000256" key="1">
    <source>
        <dbReference type="ARBA" id="ARBA00001936"/>
    </source>
</evidence>
<feature type="domain" description="Lariat debranching enzyme C-terminal" evidence="14">
    <location>
        <begin position="235"/>
        <end position="375"/>
    </location>
</feature>
<evidence type="ECO:0000256" key="6">
    <source>
        <dbReference type="ARBA" id="ARBA00022664"/>
    </source>
</evidence>
<evidence type="ECO:0000256" key="5">
    <source>
        <dbReference type="ARBA" id="ARBA00006045"/>
    </source>
</evidence>
<dbReference type="GO" id="GO:0005634">
    <property type="term" value="C:nucleus"/>
    <property type="evidence" value="ECO:0007669"/>
    <property type="project" value="UniProtKB-SubCell"/>
</dbReference>
<dbReference type="GO" id="GO:0000398">
    <property type="term" value="P:mRNA splicing, via spliceosome"/>
    <property type="evidence" value="ECO:0007669"/>
    <property type="project" value="TreeGrafter"/>
</dbReference>
<organism evidence="15 16">
    <name type="scientific">Stegodyphus mimosarum</name>
    <name type="common">African social velvet spider</name>
    <dbReference type="NCBI Taxonomy" id="407821"/>
    <lineage>
        <taxon>Eukaryota</taxon>
        <taxon>Metazoa</taxon>
        <taxon>Ecdysozoa</taxon>
        <taxon>Arthropoda</taxon>
        <taxon>Chelicerata</taxon>
        <taxon>Arachnida</taxon>
        <taxon>Araneae</taxon>
        <taxon>Araneomorphae</taxon>
        <taxon>Entelegynae</taxon>
        <taxon>Eresoidea</taxon>
        <taxon>Eresidae</taxon>
        <taxon>Stegodyphus</taxon>
    </lineage>
</organism>
<reference evidence="15 16" key="1">
    <citation type="submission" date="2013-11" db="EMBL/GenBank/DDBJ databases">
        <title>Genome sequencing of Stegodyphus mimosarum.</title>
        <authorList>
            <person name="Bechsgaard J."/>
        </authorList>
    </citation>
    <scope>NUCLEOTIDE SEQUENCE [LARGE SCALE GENOMIC DNA]</scope>
</reference>
<evidence type="ECO:0000256" key="4">
    <source>
        <dbReference type="ARBA" id="ARBA00004123"/>
    </source>
</evidence>
<gene>
    <name evidence="15" type="ORF">X975_00494</name>
</gene>